<evidence type="ECO:0000256" key="3">
    <source>
        <dbReference type="ARBA" id="ARBA00022630"/>
    </source>
</evidence>
<dbReference type="InterPro" id="IPR006091">
    <property type="entry name" value="Acyl-CoA_Oxase/DH_mid-dom"/>
</dbReference>
<evidence type="ECO:0000256" key="4">
    <source>
        <dbReference type="ARBA" id="ARBA00022827"/>
    </source>
</evidence>
<keyword evidence="3 5" id="KW-0285">Flavoprotein</keyword>
<keyword evidence="5" id="KW-0560">Oxidoreductase</keyword>
<dbReference type="InterPro" id="IPR036250">
    <property type="entry name" value="AcylCo_DH-like_C"/>
</dbReference>
<comment type="similarity">
    <text evidence="2 5">Belongs to the acyl-CoA dehydrogenase family.</text>
</comment>
<dbReference type="SUPFAM" id="SSF47203">
    <property type="entry name" value="Acyl-CoA dehydrogenase C-terminal domain-like"/>
    <property type="match status" value="1"/>
</dbReference>
<dbReference type="InterPro" id="IPR013786">
    <property type="entry name" value="AcylCoA_DH/ox_N"/>
</dbReference>
<dbReference type="Pfam" id="PF02770">
    <property type="entry name" value="Acyl-CoA_dh_M"/>
    <property type="match status" value="1"/>
</dbReference>
<keyword evidence="10" id="KW-1185">Reference proteome</keyword>
<dbReference type="PANTHER" id="PTHR43188">
    <property type="entry name" value="ACYL-COENZYME A OXIDASE"/>
    <property type="match status" value="1"/>
</dbReference>
<gene>
    <name evidence="9" type="ORF">NFC73_03725</name>
</gene>
<dbReference type="SUPFAM" id="SSF56645">
    <property type="entry name" value="Acyl-CoA dehydrogenase NM domain-like"/>
    <property type="match status" value="1"/>
</dbReference>
<organism evidence="9 10">
    <name type="scientific">Pseudarthrobacter humi</name>
    <dbReference type="NCBI Taxonomy" id="2952523"/>
    <lineage>
        <taxon>Bacteria</taxon>
        <taxon>Bacillati</taxon>
        <taxon>Actinomycetota</taxon>
        <taxon>Actinomycetes</taxon>
        <taxon>Micrococcales</taxon>
        <taxon>Micrococcaceae</taxon>
        <taxon>Pseudarthrobacter</taxon>
    </lineage>
</organism>
<dbReference type="InterPro" id="IPR045008">
    <property type="entry name" value="ACX4-like"/>
</dbReference>
<evidence type="ECO:0000256" key="5">
    <source>
        <dbReference type="RuleBase" id="RU362125"/>
    </source>
</evidence>
<dbReference type="InterPro" id="IPR037069">
    <property type="entry name" value="AcylCoA_DH/ox_N_sf"/>
</dbReference>
<proteinExistence type="inferred from homology"/>
<evidence type="ECO:0000259" key="6">
    <source>
        <dbReference type="Pfam" id="PF00441"/>
    </source>
</evidence>
<evidence type="ECO:0000256" key="1">
    <source>
        <dbReference type="ARBA" id="ARBA00001974"/>
    </source>
</evidence>
<evidence type="ECO:0000259" key="8">
    <source>
        <dbReference type="Pfam" id="PF02771"/>
    </source>
</evidence>
<dbReference type="Pfam" id="PF02771">
    <property type="entry name" value="Acyl-CoA_dh_N"/>
    <property type="match status" value="1"/>
</dbReference>
<dbReference type="InterPro" id="IPR006089">
    <property type="entry name" value="Acyl-CoA_DH_CS"/>
</dbReference>
<dbReference type="PANTHER" id="PTHR43188:SF1">
    <property type="entry name" value="ACYL-COA DEHYDROGENASE"/>
    <property type="match status" value="1"/>
</dbReference>
<comment type="caution">
    <text evidence="9">The sequence shown here is derived from an EMBL/GenBank/DDBJ whole genome shotgun (WGS) entry which is preliminary data.</text>
</comment>
<accession>A0ABT1LK83</accession>
<evidence type="ECO:0000256" key="2">
    <source>
        <dbReference type="ARBA" id="ARBA00009347"/>
    </source>
</evidence>
<dbReference type="InterPro" id="IPR009075">
    <property type="entry name" value="AcylCo_DH/oxidase_C"/>
</dbReference>
<dbReference type="Pfam" id="PF00441">
    <property type="entry name" value="Acyl-CoA_dh_1"/>
    <property type="match status" value="1"/>
</dbReference>
<protein>
    <submittedName>
        <fullName evidence="9">Acyl-CoA dehydrogenase family protein</fullName>
    </submittedName>
</protein>
<dbReference type="PROSITE" id="PS00072">
    <property type="entry name" value="ACYL_COA_DH_1"/>
    <property type="match status" value="1"/>
</dbReference>
<evidence type="ECO:0000259" key="7">
    <source>
        <dbReference type="Pfam" id="PF02770"/>
    </source>
</evidence>
<feature type="domain" description="Acyl-CoA oxidase/dehydrogenase middle" evidence="7">
    <location>
        <begin position="137"/>
        <end position="230"/>
    </location>
</feature>
<feature type="domain" description="Acyl-CoA dehydrogenase/oxidase C-terminal" evidence="6">
    <location>
        <begin position="247"/>
        <end position="389"/>
    </location>
</feature>
<dbReference type="Gene3D" id="1.20.140.10">
    <property type="entry name" value="Butyryl-CoA Dehydrogenase, subunit A, domain 3"/>
    <property type="match status" value="1"/>
</dbReference>
<dbReference type="EMBL" id="JANCLV010000002">
    <property type="protein sequence ID" value="MCP8998850.1"/>
    <property type="molecule type" value="Genomic_DNA"/>
</dbReference>
<evidence type="ECO:0000313" key="9">
    <source>
        <dbReference type="EMBL" id="MCP8998850.1"/>
    </source>
</evidence>
<name>A0ABT1LK83_9MICC</name>
<dbReference type="RefSeq" id="WP_254747731.1">
    <property type="nucleotide sequence ID" value="NZ_JANCLV010000002.1"/>
</dbReference>
<dbReference type="InterPro" id="IPR046373">
    <property type="entry name" value="Acyl-CoA_Oxase/DH_mid-dom_sf"/>
</dbReference>
<keyword evidence="4 5" id="KW-0274">FAD</keyword>
<dbReference type="Gene3D" id="1.10.540.10">
    <property type="entry name" value="Acyl-CoA dehydrogenase/oxidase, N-terminal domain"/>
    <property type="match status" value="1"/>
</dbReference>
<dbReference type="Proteomes" id="UP001524318">
    <property type="component" value="Unassembled WGS sequence"/>
</dbReference>
<comment type="cofactor">
    <cofactor evidence="1 5">
        <name>FAD</name>
        <dbReference type="ChEBI" id="CHEBI:57692"/>
    </cofactor>
</comment>
<evidence type="ECO:0000313" key="10">
    <source>
        <dbReference type="Proteomes" id="UP001524318"/>
    </source>
</evidence>
<reference evidence="9 10" key="1">
    <citation type="submission" date="2022-06" db="EMBL/GenBank/DDBJ databases">
        <title>Pseudarthrobacter sp. strain RMG13 Genome sequencing and assembly.</title>
        <authorList>
            <person name="Kim I."/>
        </authorList>
    </citation>
    <scope>NUCLEOTIDE SEQUENCE [LARGE SCALE GENOMIC DNA]</scope>
    <source>
        <strain evidence="9 10">RMG13</strain>
    </source>
</reference>
<dbReference type="Gene3D" id="2.40.110.10">
    <property type="entry name" value="Butyryl-CoA Dehydrogenase, subunit A, domain 2"/>
    <property type="match status" value="1"/>
</dbReference>
<dbReference type="InterPro" id="IPR009100">
    <property type="entry name" value="AcylCoA_DH/oxidase_NM_dom_sf"/>
</dbReference>
<feature type="domain" description="Acyl-CoA dehydrogenase/oxidase N-terminal" evidence="8">
    <location>
        <begin position="28"/>
        <end position="131"/>
    </location>
</feature>
<sequence length="396" mass="43133">MSKASVDINNLPYADGDFFAFEQLLTAKEQDRLAEIRGFLAREVRPIAVDCWNRGEFPMELIPKLAEIDLVSPVRRQGYSNLFAGLVHAEATRADTSIATFMGVHDGLFTGSIEALASQEQQDAWLPDIYSLKKIGAFGLTEPLGGSDVAGGTRTTAQRDGDTWILNGAKRWIGNATFSDWVVVYARDLADNQVKGFLVDTALPGFSATKIENKISLRTVQNADIVLENVVVPDFFKLAGANSFRDTNKVLKVTRLSVGWQAVGQQLAAFDVARRYAVERHQFGRPLASFQLVQSQLVQILGNAVSSMGMMVRLSQLEDAGQAKDEQSALAKAFTTARMRESVAIGRSLLGGNGIVTDFEMAKIFADAEAIYSYEGTHEINTLVTGRAITGISAIV</sequence>